<dbReference type="Proteomes" id="UP001165080">
    <property type="component" value="Unassembled WGS sequence"/>
</dbReference>
<protein>
    <submittedName>
        <fullName evidence="2">Uncharacterized protein</fullName>
    </submittedName>
</protein>
<dbReference type="EMBL" id="BRXU01000015">
    <property type="protein sequence ID" value="GLC56379.1"/>
    <property type="molecule type" value="Genomic_DNA"/>
</dbReference>
<evidence type="ECO:0000256" key="1">
    <source>
        <dbReference type="SAM" id="MobiDB-lite"/>
    </source>
</evidence>
<reference evidence="2 3" key="1">
    <citation type="journal article" date="2023" name="Commun. Biol.">
        <title>Reorganization of the ancestral sex-determining regions during the evolution of trioecy in Pleodorina starrii.</title>
        <authorList>
            <person name="Takahashi K."/>
            <person name="Suzuki S."/>
            <person name="Kawai-Toyooka H."/>
            <person name="Yamamoto K."/>
            <person name="Hamaji T."/>
            <person name="Ootsuki R."/>
            <person name="Yamaguchi H."/>
            <person name="Kawachi M."/>
            <person name="Higashiyama T."/>
            <person name="Nozaki H."/>
        </authorList>
    </citation>
    <scope>NUCLEOTIDE SEQUENCE [LARGE SCALE GENOMIC DNA]</scope>
    <source>
        <strain evidence="2 3">NIES-4479</strain>
    </source>
</reference>
<dbReference type="AlphaFoldDB" id="A0A9W6BQJ9"/>
<feature type="region of interest" description="Disordered" evidence="1">
    <location>
        <begin position="146"/>
        <end position="166"/>
    </location>
</feature>
<feature type="compositionally biased region" description="Low complexity" evidence="1">
    <location>
        <begin position="1"/>
        <end position="14"/>
    </location>
</feature>
<feature type="region of interest" description="Disordered" evidence="1">
    <location>
        <begin position="559"/>
        <end position="583"/>
    </location>
</feature>
<feature type="compositionally biased region" description="Low complexity" evidence="1">
    <location>
        <begin position="240"/>
        <end position="253"/>
    </location>
</feature>
<organism evidence="2 3">
    <name type="scientific">Pleodorina starrii</name>
    <dbReference type="NCBI Taxonomy" id="330485"/>
    <lineage>
        <taxon>Eukaryota</taxon>
        <taxon>Viridiplantae</taxon>
        <taxon>Chlorophyta</taxon>
        <taxon>core chlorophytes</taxon>
        <taxon>Chlorophyceae</taxon>
        <taxon>CS clade</taxon>
        <taxon>Chlamydomonadales</taxon>
        <taxon>Volvocaceae</taxon>
        <taxon>Pleodorina</taxon>
    </lineage>
</organism>
<feature type="region of interest" description="Disordered" evidence="1">
    <location>
        <begin position="236"/>
        <end position="262"/>
    </location>
</feature>
<evidence type="ECO:0000313" key="2">
    <source>
        <dbReference type="EMBL" id="GLC56379.1"/>
    </source>
</evidence>
<feature type="compositionally biased region" description="Low complexity" evidence="1">
    <location>
        <begin position="574"/>
        <end position="583"/>
    </location>
</feature>
<accession>A0A9W6BQJ9</accession>
<dbReference type="OrthoDB" id="541515at2759"/>
<proteinExistence type="predicted"/>
<comment type="caution">
    <text evidence="2">The sequence shown here is derived from an EMBL/GenBank/DDBJ whole genome shotgun (WGS) entry which is preliminary data.</text>
</comment>
<evidence type="ECO:0000313" key="3">
    <source>
        <dbReference type="Proteomes" id="UP001165080"/>
    </source>
</evidence>
<name>A0A9W6BQJ9_9CHLO</name>
<sequence>MPKISVEGALSGSEAGEEAPRAGHAASSRALARRHEDSDSGSSAGGAGRAPPVAPMPLQGPHVFMPQQPPRAEPPPYCAALRLFTERYRLHGVSPTDLAVDCVTRLRHAVAWHTGRDMVGVSVQRGPGYSLDVVIDAVETLDHTAAGSTNTGTAAGSSSSSGARRGLSIGAVERRKATSIVAAEEGVFDPELGIHHLEIAVLRRPWLRPRTWVSWARQFFWKMILEDLMPNSSAAQQSYSGRRAGPSAGAGPRSRQKGTAAPGRVIASRITAVAPRVVLLDRAAERFEDQLPPGVGAHGQPLPAGSSAAPPSAACLQVSASLCCSSPSGAAGSVERQCGACGACGGGGNAAGGRSRAEVCRKASCAAALSLEVMLRQGHGFSSVWALSGEARDPGAAAGPSATPKPCRRPQCRQHLALRQDIRLATCDDGYTKWPAPLCSGLGPGLLLLDTRTGAKQRTLAQRPVPVLVLDDPWVAQEVQVALSDKQVTADADNLLVDLGLFVQHIADLRCAAAPVTALADAGLLRSLRTPPCCCWQLSSRGSSGKRCSGFAAGARPSNAGATCHEPPGSGATSASDGPGEAEGAPAFASAAAARAPLCVACELNRLRCTLTRYHLNLNHALSLGESLLRYSTAAGWHRTASYISSCLVDLQRIHVIVDAVLGPDLRFQHDDLKWVDSLIAPVPPGTCGSVLRVIDAFLSDSTSDFVVAAATVAAARSVLTIPRQLREHGLRRTLAEAARQARGWLGPRAAQHVAYVMVLLGSLQLFCVLMDLTHLMMAHTLPFVVPSCKQRSLLVLVAERLVLGYLATWFGEGLMLRFTAAIQAARLGALQAGAGGGRGRAAGALAS</sequence>
<gene>
    <name evidence="2" type="primary">PLEST003760</name>
    <name evidence="2" type="ORF">PLESTB_001098400</name>
</gene>
<feature type="region of interest" description="Disordered" evidence="1">
    <location>
        <begin position="1"/>
        <end position="71"/>
    </location>
</feature>
<keyword evidence="3" id="KW-1185">Reference proteome</keyword>